<reference evidence="3" key="3">
    <citation type="journal article" date="2017" name="Nature">
        <title>Genome sequence of the progenitor of the wheat D genome Aegilops tauschii.</title>
        <authorList>
            <person name="Luo M.C."/>
            <person name="Gu Y.Q."/>
            <person name="Puiu D."/>
            <person name="Wang H."/>
            <person name="Twardziok S.O."/>
            <person name="Deal K.R."/>
            <person name="Huo N."/>
            <person name="Zhu T."/>
            <person name="Wang L."/>
            <person name="Wang Y."/>
            <person name="McGuire P.E."/>
            <person name="Liu S."/>
            <person name="Long H."/>
            <person name="Ramasamy R.K."/>
            <person name="Rodriguez J.C."/>
            <person name="Van S.L."/>
            <person name="Yuan L."/>
            <person name="Wang Z."/>
            <person name="Xia Z."/>
            <person name="Xiao L."/>
            <person name="Anderson O.D."/>
            <person name="Ouyang S."/>
            <person name="Liang Y."/>
            <person name="Zimin A.V."/>
            <person name="Pertea G."/>
            <person name="Qi P."/>
            <person name="Bennetzen J.L."/>
            <person name="Dai X."/>
            <person name="Dawson M.W."/>
            <person name="Muller H.G."/>
            <person name="Kugler K."/>
            <person name="Rivarola-Duarte L."/>
            <person name="Spannagl M."/>
            <person name="Mayer K.F.X."/>
            <person name="Lu F.H."/>
            <person name="Bevan M.W."/>
            <person name="Leroy P."/>
            <person name="Li P."/>
            <person name="You F.M."/>
            <person name="Sun Q."/>
            <person name="Liu Z."/>
            <person name="Lyons E."/>
            <person name="Wicker T."/>
            <person name="Salzberg S.L."/>
            <person name="Devos K.M."/>
            <person name="Dvorak J."/>
        </authorList>
    </citation>
    <scope>NUCLEOTIDE SEQUENCE [LARGE SCALE GENOMIC DNA]</scope>
    <source>
        <strain evidence="3">cv. AL8/78</strain>
    </source>
</reference>
<evidence type="ECO:0000259" key="2">
    <source>
        <dbReference type="Pfam" id="PF00078"/>
    </source>
</evidence>
<dbReference type="Pfam" id="PF00078">
    <property type="entry name" value="RVT_1"/>
    <property type="match status" value="1"/>
</dbReference>
<dbReference type="Proteomes" id="UP000015105">
    <property type="component" value="Chromosome 5D"/>
</dbReference>
<dbReference type="AlphaFoldDB" id="A0A453L333"/>
<reference evidence="4" key="2">
    <citation type="journal article" date="2017" name="Nat. Plants">
        <title>The Aegilops tauschii genome reveals multiple impacts of transposons.</title>
        <authorList>
            <person name="Zhao G."/>
            <person name="Zou C."/>
            <person name="Li K."/>
            <person name="Wang K."/>
            <person name="Li T."/>
            <person name="Gao L."/>
            <person name="Zhang X."/>
            <person name="Wang H."/>
            <person name="Yang Z."/>
            <person name="Liu X."/>
            <person name="Jiang W."/>
            <person name="Mao L."/>
            <person name="Kong X."/>
            <person name="Jiao Y."/>
            <person name="Jia J."/>
        </authorList>
    </citation>
    <scope>NUCLEOTIDE SEQUENCE [LARGE SCALE GENOMIC DNA]</scope>
    <source>
        <strain evidence="4">cv. AL8/78</strain>
    </source>
</reference>
<dbReference type="InterPro" id="IPR000477">
    <property type="entry name" value="RT_dom"/>
</dbReference>
<reference evidence="3" key="4">
    <citation type="submission" date="2019-03" db="UniProtKB">
        <authorList>
            <consortium name="EnsemblPlants"/>
        </authorList>
    </citation>
    <scope>IDENTIFICATION</scope>
</reference>
<feature type="region of interest" description="Disordered" evidence="1">
    <location>
        <begin position="230"/>
        <end position="268"/>
    </location>
</feature>
<reference evidence="3" key="5">
    <citation type="journal article" date="2021" name="G3 (Bethesda)">
        <title>Aegilops tauschii genome assembly Aet v5.0 features greater sequence contiguity and improved annotation.</title>
        <authorList>
            <person name="Wang L."/>
            <person name="Zhu T."/>
            <person name="Rodriguez J.C."/>
            <person name="Deal K.R."/>
            <person name="Dubcovsky J."/>
            <person name="McGuire P.E."/>
            <person name="Lux T."/>
            <person name="Spannagl M."/>
            <person name="Mayer K.F.X."/>
            <person name="Baldrich P."/>
            <person name="Meyers B.C."/>
            <person name="Huo N."/>
            <person name="Gu Y.Q."/>
            <person name="Zhou H."/>
            <person name="Devos K.M."/>
            <person name="Bennetzen J.L."/>
            <person name="Unver T."/>
            <person name="Budak H."/>
            <person name="Gulick P.J."/>
            <person name="Galiba G."/>
            <person name="Kalapos B."/>
            <person name="Nelson D.R."/>
            <person name="Li P."/>
            <person name="You F.M."/>
            <person name="Luo M.C."/>
            <person name="Dvorak J."/>
        </authorList>
    </citation>
    <scope>NUCLEOTIDE SEQUENCE [LARGE SCALE GENOMIC DNA]</scope>
    <source>
        <strain evidence="3">cv. AL8/78</strain>
    </source>
</reference>
<organism evidence="3 4">
    <name type="scientific">Aegilops tauschii subsp. strangulata</name>
    <name type="common">Goatgrass</name>
    <dbReference type="NCBI Taxonomy" id="200361"/>
    <lineage>
        <taxon>Eukaryota</taxon>
        <taxon>Viridiplantae</taxon>
        <taxon>Streptophyta</taxon>
        <taxon>Embryophyta</taxon>
        <taxon>Tracheophyta</taxon>
        <taxon>Spermatophyta</taxon>
        <taxon>Magnoliopsida</taxon>
        <taxon>Liliopsida</taxon>
        <taxon>Poales</taxon>
        <taxon>Poaceae</taxon>
        <taxon>BOP clade</taxon>
        <taxon>Pooideae</taxon>
        <taxon>Triticodae</taxon>
        <taxon>Triticeae</taxon>
        <taxon>Triticinae</taxon>
        <taxon>Aegilops</taxon>
    </lineage>
</organism>
<dbReference type="PANTHER" id="PTHR19446">
    <property type="entry name" value="REVERSE TRANSCRIPTASES"/>
    <property type="match status" value="1"/>
</dbReference>
<keyword evidence="4" id="KW-1185">Reference proteome</keyword>
<dbReference type="EnsemblPlants" id="AET5Gv20606000.6">
    <property type="protein sequence ID" value="AET5Gv20606000.6"/>
    <property type="gene ID" value="AET5Gv20606000"/>
</dbReference>
<evidence type="ECO:0000256" key="1">
    <source>
        <dbReference type="SAM" id="MobiDB-lite"/>
    </source>
</evidence>
<proteinExistence type="predicted"/>
<accession>A0A453L333</accession>
<feature type="domain" description="Reverse transcriptase" evidence="2">
    <location>
        <begin position="57"/>
        <end position="164"/>
    </location>
</feature>
<reference evidence="4" key="1">
    <citation type="journal article" date="2014" name="Science">
        <title>Ancient hybridizations among the ancestral genomes of bread wheat.</title>
        <authorList>
            <consortium name="International Wheat Genome Sequencing Consortium,"/>
            <person name="Marcussen T."/>
            <person name="Sandve S.R."/>
            <person name="Heier L."/>
            <person name="Spannagl M."/>
            <person name="Pfeifer M."/>
            <person name="Jakobsen K.S."/>
            <person name="Wulff B.B."/>
            <person name="Steuernagel B."/>
            <person name="Mayer K.F."/>
            <person name="Olsen O.A."/>
        </authorList>
    </citation>
    <scope>NUCLEOTIDE SEQUENCE [LARGE SCALE GENOMIC DNA]</scope>
    <source>
        <strain evidence="4">cv. AL8/78</strain>
    </source>
</reference>
<sequence length="268" mass="30098">LPARKAPGPDEFTTEFLRACWTIIGHDFLDMFQQLYDLRGRGFYKLNQALLTLLPKNADAHGLRDYRPICLIHLVAKIFAKVLSIRLGAKLDHLVSRNQNAFISGRILHNNYVLIKQSLKLLHQLGPPRVMLKLDLTRAFDSLSWPFLFEVLRQYGFGNRFLDWTAILLSSASTRILLNGEPGPPYGTDKGSGRANPCPRSFSCSPSTPWDGSYDTHTAWASCSLYTHGVTPRRSPSMPTMSWSSATPRRRTPRRSRKSSPCSAGLPA</sequence>
<evidence type="ECO:0000313" key="3">
    <source>
        <dbReference type="EnsemblPlants" id="AET5Gv20606000.6"/>
    </source>
</evidence>
<name>A0A453L333_AEGTS</name>
<protein>
    <recommendedName>
        <fullName evidence="2">Reverse transcriptase domain-containing protein</fullName>
    </recommendedName>
</protein>
<dbReference type="Gramene" id="AET5Gv20606000.6">
    <property type="protein sequence ID" value="AET5Gv20606000.6"/>
    <property type="gene ID" value="AET5Gv20606000"/>
</dbReference>
<feature type="compositionally biased region" description="Low complexity" evidence="1">
    <location>
        <begin position="259"/>
        <end position="268"/>
    </location>
</feature>
<feature type="compositionally biased region" description="Basic residues" evidence="1">
    <location>
        <begin position="248"/>
        <end position="258"/>
    </location>
</feature>
<evidence type="ECO:0000313" key="4">
    <source>
        <dbReference type="Proteomes" id="UP000015105"/>
    </source>
</evidence>